<evidence type="ECO:0000313" key="2">
    <source>
        <dbReference type="EMBL" id="KAH7241510.1"/>
    </source>
</evidence>
<protein>
    <recommendedName>
        <fullName evidence="4">BTB domain-containing protein</fullName>
    </recommendedName>
</protein>
<dbReference type="AlphaFoldDB" id="A0A8K0RX21"/>
<feature type="compositionally biased region" description="Basic and acidic residues" evidence="1">
    <location>
        <begin position="246"/>
        <end position="257"/>
    </location>
</feature>
<reference evidence="2" key="1">
    <citation type="journal article" date="2021" name="Nat. Commun.">
        <title>Genetic determinants of endophytism in the Arabidopsis root mycobiome.</title>
        <authorList>
            <person name="Mesny F."/>
            <person name="Miyauchi S."/>
            <person name="Thiergart T."/>
            <person name="Pickel B."/>
            <person name="Atanasova L."/>
            <person name="Karlsson M."/>
            <person name="Huettel B."/>
            <person name="Barry K.W."/>
            <person name="Haridas S."/>
            <person name="Chen C."/>
            <person name="Bauer D."/>
            <person name="Andreopoulos W."/>
            <person name="Pangilinan J."/>
            <person name="LaButti K."/>
            <person name="Riley R."/>
            <person name="Lipzen A."/>
            <person name="Clum A."/>
            <person name="Drula E."/>
            <person name="Henrissat B."/>
            <person name="Kohler A."/>
            <person name="Grigoriev I.V."/>
            <person name="Martin F.M."/>
            <person name="Hacquard S."/>
        </authorList>
    </citation>
    <scope>NUCLEOTIDE SEQUENCE</scope>
    <source>
        <strain evidence="2">MPI-SDFR-AT-0068</strain>
    </source>
</reference>
<dbReference type="EMBL" id="JAGPXF010000005">
    <property type="protein sequence ID" value="KAH7241510.1"/>
    <property type="molecule type" value="Genomic_DNA"/>
</dbReference>
<keyword evidence="3" id="KW-1185">Reference proteome</keyword>
<evidence type="ECO:0008006" key="4">
    <source>
        <dbReference type="Google" id="ProtNLM"/>
    </source>
</evidence>
<name>A0A8K0RX21_9HYPO</name>
<accession>A0A8K0RX21</accession>
<dbReference type="Proteomes" id="UP000813427">
    <property type="component" value="Unassembled WGS sequence"/>
</dbReference>
<evidence type="ECO:0000313" key="3">
    <source>
        <dbReference type="Proteomes" id="UP000813427"/>
    </source>
</evidence>
<organism evidence="2 3">
    <name type="scientific">Fusarium tricinctum</name>
    <dbReference type="NCBI Taxonomy" id="61284"/>
    <lineage>
        <taxon>Eukaryota</taxon>
        <taxon>Fungi</taxon>
        <taxon>Dikarya</taxon>
        <taxon>Ascomycota</taxon>
        <taxon>Pezizomycotina</taxon>
        <taxon>Sordariomycetes</taxon>
        <taxon>Hypocreomycetidae</taxon>
        <taxon>Hypocreales</taxon>
        <taxon>Nectriaceae</taxon>
        <taxon>Fusarium</taxon>
        <taxon>Fusarium tricinctum species complex</taxon>
    </lineage>
</organism>
<evidence type="ECO:0000256" key="1">
    <source>
        <dbReference type="SAM" id="MobiDB-lite"/>
    </source>
</evidence>
<proteinExistence type="predicted"/>
<comment type="caution">
    <text evidence="2">The sequence shown here is derived from an EMBL/GenBank/DDBJ whole genome shotgun (WGS) entry which is preliminary data.</text>
</comment>
<feature type="region of interest" description="Disordered" evidence="1">
    <location>
        <begin position="242"/>
        <end position="329"/>
    </location>
</feature>
<feature type="compositionally biased region" description="Polar residues" evidence="1">
    <location>
        <begin position="280"/>
        <end position="290"/>
    </location>
</feature>
<sequence length="355" mass="40026">MASTRNMPCTDSPYASQILKLNFEGGKFLLAHRDILQRAPALSKACLEPMSISFNTFHVIYHYLYTGQYQSLKPMGGTDADRWLHGFETAIDVHRSATNLNLPSLRNLAYVELARNSVKMSLESIFRAMGELKVKLDDFPALAAYIKAREMHPKEQQARQEADVALSTHHNRLSSHQFYNHLTRSHPRVQKEFDDARRREIEKEFEFEEHRNHMERLDAAKKCFADHPMKLTSAALDRLAAKRASAKAEKSGSEEKPQQTGKTSDGVYSLSPTGPHDFTAVNTTKPSTEDTPAADTDGPYPEPLPDGKVVSGDWEIVSPTDVPEEEDDDLRTLAISWLKTPNKKKSDASKDNNMR</sequence>
<gene>
    <name evidence="2" type="ORF">BKA59DRAFT_456103</name>
</gene>
<dbReference type="OrthoDB" id="3594103at2759"/>